<proteinExistence type="predicted"/>
<dbReference type="Proteomes" id="UP000036890">
    <property type="component" value="Unassembled WGS sequence"/>
</dbReference>
<dbReference type="GeneID" id="86935801"/>
<accession>A0A0L8ABE2</accession>
<dbReference type="OrthoDB" id="6054205at2"/>
<evidence type="ECO:0000313" key="3">
    <source>
        <dbReference type="Proteomes" id="UP000036890"/>
    </source>
</evidence>
<dbReference type="RefSeq" id="WP_010484444.1">
    <property type="nucleotide sequence ID" value="NZ_AJLO02000017.1"/>
</dbReference>
<keyword evidence="1" id="KW-0812">Transmembrane</keyword>
<feature type="transmembrane region" description="Helical" evidence="1">
    <location>
        <begin position="96"/>
        <end position="118"/>
    </location>
</feature>
<dbReference type="EMBL" id="AJLO02000017">
    <property type="protein sequence ID" value="KOE99625.1"/>
    <property type="molecule type" value="Genomic_DNA"/>
</dbReference>
<comment type="caution">
    <text evidence="2">The sequence shown here is derived from an EMBL/GenBank/DDBJ whole genome shotgun (WGS) entry which is preliminary data.</text>
</comment>
<sequence>MTDASQQRSLRQLIGPVGADYQRRALPPGWVWAVLAVLLAATWVTELPATAAAALVASAVVVHWSQRGRIHWLGWRLPGLAVLAALLWGPEVLSQWFEHGLAVVLMSLASLSIGVHVWQSRQMARRLQGAADALDDAQLLALLPADAAQLAQQWRSGDDRYAPELAVVMHLAVMHAALAPRVRRQGMLAG</sequence>
<keyword evidence="1" id="KW-1133">Transmembrane helix</keyword>
<name>A0A0L8ABE2_9GAMM</name>
<reference evidence="2 3" key="1">
    <citation type="journal article" date="2012" name="J. Bacteriol.">
        <title>Genome sequence of a novel nicotine-degrading strain, Pseudomonas geniculata N1.</title>
        <authorList>
            <person name="Tang H."/>
            <person name="Yu H."/>
            <person name="Tai C."/>
            <person name="Huang K."/>
            <person name="Liu Y."/>
            <person name="Wang L."/>
            <person name="Yao Y."/>
            <person name="Wu G."/>
            <person name="Xu P."/>
        </authorList>
    </citation>
    <scope>NUCLEOTIDE SEQUENCE [LARGE SCALE GENOMIC DNA]</scope>
    <source>
        <strain evidence="2 3">N1</strain>
    </source>
</reference>
<evidence type="ECO:0000256" key="1">
    <source>
        <dbReference type="SAM" id="Phobius"/>
    </source>
</evidence>
<gene>
    <name evidence="2" type="ORF">W7K_08730</name>
</gene>
<protein>
    <submittedName>
        <fullName evidence="2">Membrane protein</fullName>
    </submittedName>
</protein>
<evidence type="ECO:0000313" key="2">
    <source>
        <dbReference type="EMBL" id="KOE99625.1"/>
    </source>
</evidence>
<dbReference type="AlphaFoldDB" id="A0A0L8ABE2"/>
<feature type="transmembrane region" description="Helical" evidence="1">
    <location>
        <begin position="73"/>
        <end position="90"/>
    </location>
</feature>
<feature type="transmembrane region" description="Helical" evidence="1">
    <location>
        <begin position="30"/>
        <end position="61"/>
    </location>
</feature>
<keyword evidence="1" id="KW-0472">Membrane</keyword>
<organism evidence="2 3">
    <name type="scientific">Stenotrophomonas geniculata N1</name>
    <dbReference type="NCBI Taxonomy" id="1167641"/>
    <lineage>
        <taxon>Bacteria</taxon>
        <taxon>Pseudomonadati</taxon>
        <taxon>Pseudomonadota</taxon>
        <taxon>Gammaproteobacteria</taxon>
        <taxon>Lysobacterales</taxon>
        <taxon>Lysobacteraceae</taxon>
        <taxon>Stenotrophomonas</taxon>
    </lineage>
</organism>